<feature type="compositionally biased region" description="Polar residues" evidence="1">
    <location>
        <begin position="1541"/>
        <end position="1556"/>
    </location>
</feature>
<evidence type="ECO:0000313" key="3">
    <source>
        <dbReference type="Proteomes" id="UP000250140"/>
    </source>
</evidence>
<feature type="compositionally biased region" description="Polar residues" evidence="1">
    <location>
        <begin position="1621"/>
        <end position="1638"/>
    </location>
</feature>
<accession>A0A8E2FCV9</accession>
<dbReference type="Proteomes" id="UP000250140">
    <property type="component" value="Unassembled WGS sequence"/>
</dbReference>
<feature type="compositionally biased region" description="Pro residues" evidence="1">
    <location>
        <begin position="1320"/>
        <end position="1329"/>
    </location>
</feature>
<feature type="compositionally biased region" description="Acidic residues" evidence="1">
    <location>
        <begin position="308"/>
        <end position="320"/>
    </location>
</feature>
<dbReference type="EMBL" id="KV748522">
    <property type="protein sequence ID" value="OCL14836.1"/>
    <property type="molecule type" value="Genomic_DNA"/>
</dbReference>
<feature type="compositionally biased region" description="Polar residues" evidence="1">
    <location>
        <begin position="65"/>
        <end position="82"/>
    </location>
</feature>
<proteinExistence type="predicted"/>
<feature type="compositionally biased region" description="Basic and acidic residues" evidence="1">
    <location>
        <begin position="1004"/>
        <end position="1082"/>
    </location>
</feature>
<feature type="compositionally biased region" description="Basic and acidic residues" evidence="1">
    <location>
        <begin position="391"/>
        <end position="405"/>
    </location>
</feature>
<feature type="compositionally biased region" description="Pro residues" evidence="1">
    <location>
        <begin position="1576"/>
        <end position="1588"/>
    </location>
</feature>
<feature type="compositionally biased region" description="Polar residues" evidence="1">
    <location>
        <begin position="1458"/>
        <end position="1467"/>
    </location>
</feature>
<feature type="compositionally biased region" description="Low complexity" evidence="1">
    <location>
        <begin position="1510"/>
        <end position="1523"/>
    </location>
</feature>
<feature type="compositionally biased region" description="Low complexity" evidence="1">
    <location>
        <begin position="895"/>
        <end position="933"/>
    </location>
</feature>
<feature type="compositionally biased region" description="Basic and acidic residues" evidence="1">
    <location>
        <begin position="147"/>
        <end position="160"/>
    </location>
</feature>
<feature type="compositionally biased region" description="Polar residues" evidence="1">
    <location>
        <begin position="406"/>
        <end position="422"/>
    </location>
</feature>
<protein>
    <submittedName>
        <fullName evidence="2">Uncharacterized protein</fullName>
    </submittedName>
</protein>
<sequence length="1871" mass="204472">MSSATASREASEEPEWVTTPEKNVRGASFDLGDNKDKKKKRRLSSPFNRSKSRPASVVLPKNQPLDFTTASMQSRGTPSRETPPTEGSRPHSYAAPDSWNIQDPNQHALTSTPERLGILPSPAKSAFSLIQQEKDSNIPPVPPIPKAMEEHQREKEKDGESQAYRNLQSVIRHSTPPVVETFRRQNPEGLELSQKSVSADTKDPVNEEPVENPLTTAKDLSQPATAAQQPVNVPTPGPGDVSPILPPQQDDDDDKPPQLNHEPLPTTALPQHLRQPLDISPASLPQAAESGDISPVASSGDRHRLSFDDDQEDTLVEQEADFATTNPQHQTEDPEDVSPVFSSSVTRGFAGKENRISIEVGTRESPEALRDRPAYETELIGAGDVSPVSSEGHDMLASKDKETTPTKHTNSGISEHTQNNIAGIQEHIPHYTPASAAAHKENPVPPQQQIGSEVSTPGADAPGAFPETLAETADKLYSRSDTKPTFVAPPAQKNLPPLPPPQQLRVMQAVEYGPPRSSMDSWERESISGPPSQQDDGPFADRHEVIATASNSGHQNQLREFGNQTQGQVQGQAPQQQPQIQLNPLQVTKREEQLEQKPVQNQQPHNQAPVQEAPRNLLSLLSSAVSAEGTPTSSTSNRSVWSRGSNRQAPTAVPAPTTAPAPAATFAPQDAPQVPTQSADATRQSQPDILSPIHDDGFDLYADHNGVVRDLHDEQTGEPVRLVPVPVSVVPASVPTIAEPPVLQAPIPQSVVVTRREQVEQSPIERPMSFVSLPRDARGRPQEQINREDAVEEEASRGITPQSQTEAPAIQPPAVSAQQPRGEGQPQLVTIGPEQQQQIPFGEEQARQMAAAAAARLPERGMGPSPGAQQQQMIPPQAGSPQVMGPMGPLPPQAGQPMQMGQPLHSPQEQYQYSPQQVGPGQQLPQGQYMQDPRMQDPRMQDPRMMDPRMQDPRMMDPRMQDPRMQDLRAQDLRMQDLRMQDPRLQDPRMHDPRVQDLQMQDPRMQDPRLQDPRMQDPRLQDPRFQDPRLQDPRMQDPRMQDPRMQDPRMQDLRLQDPRLQDPRLQDPRIQDPRMQDPRMQDPRIQGRIAGQPYPQDPRMQAQGRIAGQPHPIDPRLQGRLPGQPYPQDPRLQGQPYGPPLSPNKYEAQRQMTMRQAMDPRLVIPEYPLRGVGPPQAPGQQENPNASRLKVVSSVLKGGRAHPNPVQPPSNNRINPQLKSPEDANRSFSYQSSLGELPEHQINDKKKQRKSSIFSSLSSRPQSIGTESHISQDSTVAQAADSRLDLRYPASPAPSKGIPPHVPPPGAPARLVKNGKNAQPQPPRVPTTPVPETGKKKRFSGLGSFFGRAGTTGHSQPVKPNKLSKKEEKAAKAQKPPVQQYQQPQIPQQQYPPPPPMNRQVSQGYPIPPQYLPPQAVSQQYYPPPGPQSNPSAYVETRAIVQPPIQPPPGQPSVSPPTRQISPQSAQPAPLSTAPSFEHTVGRIDEADEEPPPGGYHVPQRWSHGHGASGFAAIAQQATGGQQPPNQRRLSSTSSVQSSQNPVTTPISQRRVSSPHTEPRYETPQVPAAYSNGAPKQPPASQPTPQPANLPNQIAIAARGQSPATYAIPARQYSDPHRPSISPQVSGQSQITPGSQRTSTSPPVVSPISNPSPGVPQQLPQQPQQPPQQQYQRGQQPRMGSISEASHQERPWNISLPIEEGGEDEAAYVRQQQQMQMQMQQQLAIQAQEQAIRNGHTPSPHPPQNSPASPTASSPTLQGFREVLPRSSPQPYVMRQPPQSPQSQKAQKQPSPAPSPHPSQHLQPPSHSQTPQPQQPAPVHPFPIQTNAGGPVQAASYPLPTSPGAATSPINPLAAALPPPPPPKIPHSPLG</sequence>
<feature type="region of interest" description="Disordered" evidence="1">
    <location>
        <begin position="132"/>
        <end position="348"/>
    </location>
</feature>
<feature type="compositionally biased region" description="Low complexity" evidence="1">
    <location>
        <begin position="1798"/>
        <end position="1812"/>
    </location>
</feature>
<name>A0A8E2FCV9_9PEZI</name>
<feature type="compositionally biased region" description="Basic and acidic residues" evidence="1">
    <location>
        <begin position="934"/>
        <end position="995"/>
    </location>
</feature>
<feature type="compositionally biased region" description="Low complexity" evidence="1">
    <location>
        <begin position="1251"/>
        <end position="1263"/>
    </location>
</feature>
<reference evidence="2 3" key="1">
    <citation type="journal article" date="2016" name="Nat. Commun.">
        <title>Ectomycorrhizal ecology is imprinted in the genome of the dominant symbiotic fungus Cenococcum geophilum.</title>
        <authorList>
            <consortium name="DOE Joint Genome Institute"/>
            <person name="Peter M."/>
            <person name="Kohler A."/>
            <person name="Ohm R.A."/>
            <person name="Kuo A."/>
            <person name="Krutzmann J."/>
            <person name="Morin E."/>
            <person name="Arend M."/>
            <person name="Barry K.W."/>
            <person name="Binder M."/>
            <person name="Choi C."/>
            <person name="Clum A."/>
            <person name="Copeland A."/>
            <person name="Grisel N."/>
            <person name="Haridas S."/>
            <person name="Kipfer T."/>
            <person name="LaButti K."/>
            <person name="Lindquist E."/>
            <person name="Lipzen A."/>
            <person name="Maire R."/>
            <person name="Meier B."/>
            <person name="Mihaltcheva S."/>
            <person name="Molinier V."/>
            <person name="Murat C."/>
            <person name="Poggeler S."/>
            <person name="Quandt C.A."/>
            <person name="Sperisen C."/>
            <person name="Tritt A."/>
            <person name="Tisserant E."/>
            <person name="Crous P.W."/>
            <person name="Henrissat B."/>
            <person name="Nehls U."/>
            <person name="Egli S."/>
            <person name="Spatafora J.W."/>
            <person name="Grigoriev I.V."/>
            <person name="Martin F.M."/>
        </authorList>
    </citation>
    <scope>NUCLEOTIDE SEQUENCE [LARGE SCALE GENOMIC DNA]</scope>
    <source>
        <strain evidence="2 3">CBS 207.34</strain>
    </source>
</reference>
<feature type="compositionally biased region" description="Polar residues" evidence="1">
    <location>
        <begin position="1209"/>
        <end position="1218"/>
    </location>
</feature>
<evidence type="ECO:0000256" key="1">
    <source>
        <dbReference type="SAM" id="MobiDB-lite"/>
    </source>
</evidence>
<feature type="compositionally biased region" description="Polar residues" evidence="1">
    <location>
        <begin position="674"/>
        <end position="685"/>
    </location>
</feature>
<feature type="compositionally biased region" description="Low complexity" evidence="1">
    <location>
        <begin position="1711"/>
        <end position="1731"/>
    </location>
</feature>
<feature type="compositionally biased region" description="Pro residues" evidence="1">
    <location>
        <begin position="1857"/>
        <end position="1871"/>
    </location>
</feature>
<feature type="compositionally biased region" description="Polar residues" evidence="1">
    <location>
        <begin position="548"/>
        <end position="558"/>
    </location>
</feature>
<evidence type="ECO:0000313" key="2">
    <source>
        <dbReference type="EMBL" id="OCL14836.1"/>
    </source>
</evidence>
<feature type="compositionally biased region" description="Pro residues" evidence="1">
    <location>
        <begin position="1444"/>
        <end position="1455"/>
    </location>
</feature>
<organism evidence="2 3">
    <name type="scientific">Glonium stellatum</name>
    <dbReference type="NCBI Taxonomy" id="574774"/>
    <lineage>
        <taxon>Eukaryota</taxon>
        <taxon>Fungi</taxon>
        <taxon>Dikarya</taxon>
        <taxon>Ascomycota</taxon>
        <taxon>Pezizomycotina</taxon>
        <taxon>Dothideomycetes</taxon>
        <taxon>Pleosporomycetidae</taxon>
        <taxon>Gloniales</taxon>
        <taxon>Gloniaceae</taxon>
        <taxon>Glonium</taxon>
    </lineage>
</organism>
<feature type="compositionally biased region" description="Basic and acidic residues" evidence="1">
    <location>
        <begin position="775"/>
        <end position="789"/>
    </location>
</feature>
<feature type="compositionally biased region" description="Low complexity" evidence="1">
    <location>
        <begin position="1531"/>
        <end position="1540"/>
    </location>
</feature>
<keyword evidence="3" id="KW-1185">Reference proteome</keyword>
<feature type="compositionally biased region" description="Polar residues" evidence="1">
    <location>
        <begin position="629"/>
        <end position="648"/>
    </location>
</feature>
<feature type="compositionally biased region" description="Basic and acidic residues" evidence="1">
    <location>
        <begin position="472"/>
        <end position="482"/>
    </location>
</feature>
<feature type="compositionally biased region" description="Polar residues" evidence="1">
    <location>
        <begin position="163"/>
        <end position="172"/>
    </location>
</feature>
<feature type="compositionally biased region" description="Low complexity" evidence="1">
    <location>
        <begin position="562"/>
        <end position="587"/>
    </location>
</feature>
<feature type="region of interest" description="Disordered" evidence="1">
    <location>
        <begin position="1"/>
        <end position="119"/>
    </location>
</feature>
<feature type="compositionally biased region" description="Low complexity" evidence="1">
    <location>
        <begin position="649"/>
        <end position="672"/>
    </location>
</feature>
<feature type="compositionally biased region" description="Low complexity" evidence="1">
    <location>
        <begin position="1746"/>
        <end position="1756"/>
    </location>
</feature>
<feature type="compositionally biased region" description="Low complexity" evidence="1">
    <location>
        <begin position="1639"/>
        <end position="1677"/>
    </location>
</feature>
<feature type="compositionally biased region" description="Low complexity" evidence="1">
    <location>
        <begin position="1373"/>
        <end position="1389"/>
    </location>
</feature>
<feature type="compositionally biased region" description="Polar residues" evidence="1">
    <location>
        <begin position="99"/>
        <end position="113"/>
    </location>
</feature>
<feature type="non-terminal residue" evidence="2">
    <location>
        <position position="1871"/>
    </location>
</feature>
<feature type="compositionally biased region" description="Polar residues" evidence="1">
    <location>
        <begin position="213"/>
        <end position="232"/>
    </location>
</feature>
<gene>
    <name evidence="2" type="ORF">AOQ84DRAFT_370919</name>
</gene>
<feature type="region of interest" description="Disordered" evidence="1">
    <location>
        <begin position="380"/>
        <end position="685"/>
    </location>
</feature>
<dbReference type="OrthoDB" id="5151921at2759"/>
<feature type="region of interest" description="Disordered" evidence="1">
    <location>
        <begin position="775"/>
        <end position="1871"/>
    </location>
</feature>
<feature type="compositionally biased region" description="Low complexity" evidence="1">
    <location>
        <begin position="617"/>
        <end position="627"/>
    </location>
</feature>
<feature type="compositionally biased region" description="Polar residues" evidence="1">
    <location>
        <begin position="1264"/>
        <end position="1277"/>
    </location>
</feature>
<feature type="compositionally biased region" description="Low complexity" evidence="1">
    <location>
        <begin position="1781"/>
        <end position="1790"/>
    </location>
</feature>
<feature type="compositionally biased region" description="Polar residues" evidence="1">
    <location>
        <begin position="598"/>
        <end position="609"/>
    </location>
</feature>